<gene>
    <name evidence="13" type="ORF">DFH07DRAFT_1060289</name>
</gene>
<dbReference type="PANTHER" id="PTHR12560:SF11">
    <property type="entry name" value="CERAMIDE SYNTHASE LAC1-RELATED"/>
    <property type="match status" value="1"/>
</dbReference>
<feature type="region of interest" description="Disordered" evidence="10">
    <location>
        <begin position="1"/>
        <end position="38"/>
    </location>
</feature>
<keyword evidence="3" id="KW-0808">Transferase</keyword>
<evidence type="ECO:0000256" key="11">
    <source>
        <dbReference type="SAM" id="Phobius"/>
    </source>
</evidence>
<dbReference type="InterPro" id="IPR016439">
    <property type="entry name" value="Lag1/Lac1-like"/>
</dbReference>
<dbReference type="GO" id="GO:0005789">
    <property type="term" value="C:endoplasmic reticulum membrane"/>
    <property type="evidence" value="ECO:0007669"/>
    <property type="project" value="UniProtKB-SubCell"/>
</dbReference>
<keyword evidence="5" id="KW-0256">Endoplasmic reticulum</keyword>
<comment type="similarity">
    <text evidence="2">Belongs to the sphingosine N-acyltransferase family.</text>
</comment>
<evidence type="ECO:0000256" key="7">
    <source>
        <dbReference type="ARBA" id="ARBA00023136"/>
    </source>
</evidence>
<reference evidence="13" key="1">
    <citation type="submission" date="2023-03" db="EMBL/GenBank/DDBJ databases">
        <title>Massive genome expansion in bonnet fungi (Mycena s.s.) driven by repeated elements and novel gene families across ecological guilds.</title>
        <authorList>
            <consortium name="Lawrence Berkeley National Laboratory"/>
            <person name="Harder C.B."/>
            <person name="Miyauchi S."/>
            <person name="Viragh M."/>
            <person name="Kuo A."/>
            <person name="Thoen E."/>
            <person name="Andreopoulos B."/>
            <person name="Lu D."/>
            <person name="Skrede I."/>
            <person name="Drula E."/>
            <person name="Henrissat B."/>
            <person name="Morin E."/>
            <person name="Kohler A."/>
            <person name="Barry K."/>
            <person name="LaButti K."/>
            <person name="Morin E."/>
            <person name="Salamov A."/>
            <person name="Lipzen A."/>
            <person name="Mereny Z."/>
            <person name="Hegedus B."/>
            <person name="Baldrian P."/>
            <person name="Stursova M."/>
            <person name="Weitz H."/>
            <person name="Taylor A."/>
            <person name="Grigoriev I.V."/>
            <person name="Nagy L.G."/>
            <person name="Martin F."/>
            <person name="Kauserud H."/>
        </authorList>
    </citation>
    <scope>NUCLEOTIDE SEQUENCE</scope>
    <source>
        <strain evidence="13">CBHHK188m</strain>
    </source>
</reference>
<evidence type="ECO:0000256" key="5">
    <source>
        <dbReference type="ARBA" id="ARBA00022824"/>
    </source>
</evidence>
<evidence type="ECO:0000256" key="10">
    <source>
        <dbReference type="SAM" id="MobiDB-lite"/>
    </source>
</evidence>
<sequence>MSRQRRRTAFTVSTDDSANHFADPFQPQTPLGSATPEHTYSPLGVRQPRISPWLQWVVEPRKSFKLLTIPVVLYLTWELFVPQLEPILAPISPYVRLSNPFGPIFLISHLVPTSDPEDPRYAKGGCDLLFIAYNIVFFSCFRQLVTVTLCRRIAKYFHIHKQAKVDRFGEQGYAVIYFAIFGAWGFVSPVYHNTRTRDLPTEYAQRVMSQQPTYWYRTEYFWIDYPHWDMKPELKRYYLMQLAYWCQQLLVLVLGLEKPRKDFHELVAHHFVTLWLVGWSYFMNLTLIGNAVYLSMDIPDMVFAFSKLLNYIQWERAKLVSFVFFVGVWTYFRHYLNLVILWSVWTEFDLIPDTAGRWAAAEGAYLVWWMRHQIFVAIALLQALNLFWYLLIWRIIVRAVRTTDVQDERSDGEGDDDEEGGRAG</sequence>
<dbReference type="GO" id="GO:0046513">
    <property type="term" value="P:ceramide biosynthetic process"/>
    <property type="evidence" value="ECO:0007669"/>
    <property type="project" value="InterPro"/>
</dbReference>
<evidence type="ECO:0000256" key="8">
    <source>
        <dbReference type="ARBA" id="ARBA00023180"/>
    </source>
</evidence>
<dbReference type="AlphaFoldDB" id="A0AAD7J7Q3"/>
<evidence type="ECO:0000256" key="1">
    <source>
        <dbReference type="ARBA" id="ARBA00004477"/>
    </source>
</evidence>
<evidence type="ECO:0000256" key="3">
    <source>
        <dbReference type="ARBA" id="ARBA00022679"/>
    </source>
</evidence>
<feature type="transmembrane region" description="Helical" evidence="11">
    <location>
        <begin position="317"/>
        <end position="336"/>
    </location>
</feature>
<proteinExistence type="inferred from homology"/>
<dbReference type="PROSITE" id="PS50922">
    <property type="entry name" value="TLC"/>
    <property type="match status" value="1"/>
</dbReference>
<dbReference type="InterPro" id="IPR006634">
    <property type="entry name" value="TLC-dom"/>
</dbReference>
<feature type="transmembrane region" description="Helical" evidence="11">
    <location>
        <begin position="128"/>
        <end position="154"/>
    </location>
</feature>
<keyword evidence="8" id="KW-0325">Glycoprotein</keyword>
<feature type="transmembrane region" description="Helical" evidence="11">
    <location>
        <begin position="374"/>
        <end position="392"/>
    </location>
</feature>
<dbReference type="EMBL" id="JARJLG010000053">
    <property type="protein sequence ID" value="KAJ7758965.1"/>
    <property type="molecule type" value="Genomic_DNA"/>
</dbReference>
<protein>
    <submittedName>
        <fullName evidence="13">Longevity assurance proteins LAG1 LAC1</fullName>
    </submittedName>
</protein>
<dbReference type="Proteomes" id="UP001215280">
    <property type="component" value="Unassembled WGS sequence"/>
</dbReference>
<dbReference type="SMART" id="SM00724">
    <property type="entry name" value="TLC"/>
    <property type="match status" value="1"/>
</dbReference>
<evidence type="ECO:0000256" key="2">
    <source>
        <dbReference type="ARBA" id="ARBA00009808"/>
    </source>
</evidence>
<feature type="transmembrane region" description="Helical" evidence="11">
    <location>
        <begin position="276"/>
        <end position="296"/>
    </location>
</feature>
<keyword evidence="4 9" id="KW-0812">Transmembrane</keyword>
<comment type="caution">
    <text evidence="13">The sequence shown here is derived from an EMBL/GenBank/DDBJ whole genome shotgun (WGS) entry which is preliminary data.</text>
</comment>
<comment type="subcellular location">
    <subcellularLocation>
        <location evidence="1">Endoplasmic reticulum membrane</location>
        <topology evidence="1">Multi-pass membrane protein</topology>
    </subcellularLocation>
</comment>
<evidence type="ECO:0000259" key="12">
    <source>
        <dbReference type="PROSITE" id="PS50922"/>
    </source>
</evidence>
<evidence type="ECO:0000313" key="14">
    <source>
        <dbReference type="Proteomes" id="UP001215280"/>
    </source>
</evidence>
<keyword evidence="6 11" id="KW-1133">Transmembrane helix</keyword>
<organism evidence="13 14">
    <name type="scientific">Mycena maculata</name>
    <dbReference type="NCBI Taxonomy" id="230809"/>
    <lineage>
        <taxon>Eukaryota</taxon>
        <taxon>Fungi</taxon>
        <taxon>Dikarya</taxon>
        <taxon>Basidiomycota</taxon>
        <taxon>Agaricomycotina</taxon>
        <taxon>Agaricomycetes</taxon>
        <taxon>Agaricomycetidae</taxon>
        <taxon>Agaricales</taxon>
        <taxon>Marasmiineae</taxon>
        <taxon>Mycenaceae</taxon>
        <taxon>Mycena</taxon>
    </lineage>
</organism>
<dbReference type="PANTHER" id="PTHR12560">
    <property type="entry name" value="LONGEVITY ASSURANCE FACTOR 1 LAG1"/>
    <property type="match status" value="1"/>
</dbReference>
<accession>A0AAD7J7Q3</accession>
<dbReference type="GO" id="GO:0050291">
    <property type="term" value="F:sphingosine N-acyltransferase activity"/>
    <property type="evidence" value="ECO:0007669"/>
    <property type="project" value="InterPro"/>
</dbReference>
<dbReference type="Pfam" id="PF03798">
    <property type="entry name" value="TRAM_LAG1_CLN8"/>
    <property type="match status" value="1"/>
</dbReference>
<feature type="transmembrane region" description="Helical" evidence="11">
    <location>
        <begin position="174"/>
        <end position="191"/>
    </location>
</feature>
<name>A0AAD7J7Q3_9AGAR</name>
<evidence type="ECO:0000256" key="9">
    <source>
        <dbReference type="PROSITE-ProRule" id="PRU00205"/>
    </source>
</evidence>
<keyword evidence="14" id="KW-1185">Reference proteome</keyword>
<feature type="transmembrane region" description="Helical" evidence="11">
    <location>
        <begin position="237"/>
        <end position="256"/>
    </location>
</feature>
<keyword evidence="7 9" id="KW-0472">Membrane</keyword>
<feature type="compositionally biased region" description="Polar residues" evidence="10">
    <location>
        <begin position="26"/>
        <end position="38"/>
    </location>
</feature>
<evidence type="ECO:0000313" key="13">
    <source>
        <dbReference type="EMBL" id="KAJ7758965.1"/>
    </source>
</evidence>
<evidence type="ECO:0000256" key="4">
    <source>
        <dbReference type="ARBA" id="ARBA00022692"/>
    </source>
</evidence>
<evidence type="ECO:0000256" key="6">
    <source>
        <dbReference type="ARBA" id="ARBA00022989"/>
    </source>
</evidence>
<feature type="domain" description="TLC" evidence="12">
    <location>
        <begin position="163"/>
        <end position="401"/>
    </location>
</feature>